<evidence type="ECO:0000256" key="6">
    <source>
        <dbReference type="SAM" id="SignalP"/>
    </source>
</evidence>
<keyword evidence="2" id="KW-0677">Repeat</keyword>
<keyword evidence="1 6" id="KW-0732">Signal</keyword>
<dbReference type="PANTHER" id="PTHR12231">
    <property type="entry name" value="CTX-RELATED TYPE I TRANSMEMBRANE PROTEIN"/>
    <property type="match status" value="1"/>
</dbReference>
<dbReference type="Pfam" id="PF07679">
    <property type="entry name" value="I-set"/>
    <property type="match status" value="1"/>
</dbReference>
<feature type="domain" description="Ig-like" evidence="7">
    <location>
        <begin position="322"/>
        <end position="420"/>
    </location>
</feature>
<keyword evidence="9" id="KW-1185">Reference proteome</keyword>
<dbReference type="AlphaFoldDB" id="A0AAN8G7A2"/>
<dbReference type="InterPro" id="IPR007110">
    <property type="entry name" value="Ig-like_dom"/>
</dbReference>
<feature type="domain" description="Ig-like" evidence="7">
    <location>
        <begin position="110"/>
        <end position="220"/>
    </location>
</feature>
<organism evidence="8 9">
    <name type="scientific">Patella caerulea</name>
    <name type="common">Rayed Mediterranean limpet</name>
    <dbReference type="NCBI Taxonomy" id="87958"/>
    <lineage>
        <taxon>Eukaryota</taxon>
        <taxon>Metazoa</taxon>
        <taxon>Spiralia</taxon>
        <taxon>Lophotrochozoa</taxon>
        <taxon>Mollusca</taxon>
        <taxon>Gastropoda</taxon>
        <taxon>Patellogastropoda</taxon>
        <taxon>Patelloidea</taxon>
        <taxon>Patellidae</taxon>
        <taxon>Patella</taxon>
    </lineage>
</organism>
<protein>
    <recommendedName>
        <fullName evidence="7">Ig-like domain-containing protein</fullName>
    </recommendedName>
</protein>
<dbReference type="SUPFAM" id="SSF48726">
    <property type="entry name" value="Immunoglobulin"/>
    <property type="match status" value="5"/>
</dbReference>
<evidence type="ECO:0000259" key="7">
    <source>
        <dbReference type="PROSITE" id="PS50835"/>
    </source>
</evidence>
<evidence type="ECO:0000256" key="5">
    <source>
        <dbReference type="SAM" id="Phobius"/>
    </source>
</evidence>
<keyword evidence="3" id="KW-1015">Disulfide bond</keyword>
<evidence type="ECO:0000256" key="1">
    <source>
        <dbReference type="ARBA" id="ARBA00022729"/>
    </source>
</evidence>
<evidence type="ECO:0000313" key="8">
    <source>
        <dbReference type="EMBL" id="KAK6169298.1"/>
    </source>
</evidence>
<dbReference type="InterPro" id="IPR036179">
    <property type="entry name" value="Ig-like_dom_sf"/>
</dbReference>
<dbReference type="Pfam" id="PF13927">
    <property type="entry name" value="Ig_3"/>
    <property type="match status" value="1"/>
</dbReference>
<evidence type="ECO:0000313" key="9">
    <source>
        <dbReference type="Proteomes" id="UP001347796"/>
    </source>
</evidence>
<keyword evidence="5" id="KW-1133">Transmembrane helix</keyword>
<proteinExistence type="predicted"/>
<keyword evidence="5" id="KW-0812">Transmembrane</keyword>
<keyword evidence="5" id="KW-0472">Membrane</keyword>
<dbReference type="PANTHER" id="PTHR12231:SF253">
    <property type="entry name" value="DPR-INTERACTING PROTEIN ETA, ISOFORM B-RELATED"/>
    <property type="match status" value="1"/>
</dbReference>
<dbReference type="InterPro" id="IPR003598">
    <property type="entry name" value="Ig_sub2"/>
</dbReference>
<dbReference type="InterPro" id="IPR003599">
    <property type="entry name" value="Ig_sub"/>
</dbReference>
<dbReference type="InterPro" id="IPR051170">
    <property type="entry name" value="Neural/epithelial_adhesion"/>
</dbReference>
<feature type="signal peptide" evidence="6">
    <location>
        <begin position="1"/>
        <end position="19"/>
    </location>
</feature>
<comment type="caution">
    <text evidence="8">The sequence shown here is derived from an EMBL/GenBank/DDBJ whole genome shotgun (WGS) entry which is preliminary data.</text>
</comment>
<feature type="domain" description="Ig-like" evidence="7">
    <location>
        <begin position="25"/>
        <end position="106"/>
    </location>
</feature>
<dbReference type="SMART" id="SM00409">
    <property type="entry name" value="IG"/>
    <property type="match status" value="5"/>
</dbReference>
<dbReference type="Proteomes" id="UP001347796">
    <property type="component" value="Unassembled WGS sequence"/>
</dbReference>
<dbReference type="PROSITE" id="PS50835">
    <property type="entry name" value="IG_LIKE"/>
    <property type="match status" value="4"/>
</dbReference>
<feature type="transmembrane region" description="Helical" evidence="5">
    <location>
        <begin position="545"/>
        <end position="568"/>
    </location>
</feature>
<accession>A0AAN8G7A2</accession>
<dbReference type="Gene3D" id="2.60.40.10">
    <property type="entry name" value="Immunoglobulins"/>
    <property type="match status" value="5"/>
</dbReference>
<reference evidence="8 9" key="1">
    <citation type="submission" date="2024-01" db="EMBL/GenBank/DDBJ databases">
        <title>The genome of the rayed Mediterranean limpet Patella caerulea (Linnaeus, 1758).</title>
        <authorList>
            <person name="Anh-Thu Weber A."/>
            <person name="Halstead-Nussloch G."/>
        </authorList>
    </citation>
    <scope>NUCLEOTIDE SEQUENCE [LARGE SCALE GENOMIC DNA]</scope>
    <source>
        <strain evidence="8">AATW-2023a</strain>
        <tissue evidence="8">Whole specimen</tissue>
    </source>
</reference>
<evidence type="ECO:0000256" key="3">
    <source>
        <dbReference type="ARBA" id="ARBA00023157"/>
    </source>
</evidence>
<dbReference type="InterPro" id="IPR013783">
    <property type="entry name" value="Ig-like_fold"/>
</dbReference>
<evidence type="ECO:0000256" key="4">
    <source>
        <dbReference type="ARBA" id="ARBA00023319"/>
    </source>
</evidence>
<sequence>MYLRMKILCALLCYVGTQAEVRLPPTITHVEQPQYFHGGKNVSMFCEASGIPKPRFMWKRNGIVITKNEFMEFDPVLGNLKISNAIHRNGGDYQCIAENKWGTSMSNVAPLVYARLDSFSVDMNLQTYNVIEGESVSVKCDNIPESRPDPIFSWYLKTIGIDQSDASQIKENESIAIDVNGTLHLLNTKLKDSQPGQVYLCGITNKEHDTIVLGSETRITVEKNTQVSSTKLKLLAATHEVTGLIGKPVVLQCIFGGSSVPGIKWYSSSGVELVTDGMKYYVEKFGRQLTIQNVVEADEGSYLCVASNREARANIKLNVTSPPIWTQTIVSRHAVEGDDVIFNCKARSAIGERPVSMTEWYINGEALNLLKEAENGRQIELNPDQTSITIKGVSRDRDIMCIQCRLSNSVGSVFKDGFLNVLKPIKIWSRPPSTIIYNQEEIVDFSINASTDPSRTIDRKWFFNNNVLVPHQSYFEYDSVTGTFLFNTTLVKPENLEAMMGLYTCQLSHPDQTVNVTFTLKTNENSAPPVDTLDSTPDPVKSSNIYIIAVICGVLILVLAVVVILVLWKQRNPKAVYNVGAQEKNYNLTPIDELETEELRNDTSNSLDEIIELPA</sequence>
<keyword evidence="4" id="KW-0393">Immunoglobulin domain</keyword>
<evidence type="ECO:0000256" key="2">
    <source>
        <dbReference type="ARBA" id="ARBA00022737"/>
    </source>
</evidence>
<dbReference type="SMART" id="SM00408">
    <property type="entry name" value="IGc2"/>
    <property type="match status" value="3"/>
</dbReference>
<feature type="domain" description="Ig-like" evidence="7">
    <location>
        <begin position="246"/>
        <end position="320"/>
    </location>
</feature>
<name>A0AAN8G7A2_PATCE</name>
<dbReference type="InterPro" id="IPR013098">
    <property type="entry name" value="Ig_I-set"/>
</dbReference>
<gene>
    <name evidence="8" type="ORF">SNE40_020377</name>
</gene>
<dbReference type="EMBL" id="JAZGQO010000015">
    <property type="protein sequence ID" value="KAK6169298.1"/>
    <property type="molecule type" value="Genomic_DNA"/>
</dbReference>
<feature type="chain" id="PRO_5043048127" description="Ig-like domain-containing protein" evidence="6">
    <location>
        <begin position="20"/>
        <end position="615"/>
    </location>
</feature>
<dbReference type="GO" id="GO:0043005">
    <property type="term" value="C:neuron projection"/>
    <property type="evidence" value="ECO:0007669"/>
    <property type="project" value="TreeGrafter"/>
</dbReference>